<evidence type="ECO:0000256" key="5">
    <source>
        <dbReference type="ARBA" id="ARBA00022679"/>
    </source>
</evidence>
<comment type="similarity">
    <text evidence="2">Belongs to the HPPK family.</text>
</comment>
<dbReference type="SUPFAM" id="SSF55083">
    <property type="entry name" value="6-hydroxymethyl-7,8-dihydropterin pyrophosphokinase, HPPK"/>
    <property type="match status" value="1"/>
</dbReference>
<evidence type="ECO:0000256" key="2">
    <source>
        <dbReference type="ARBA" id="ARBA00005810"/>
    </source>
</evidence>
<keyword evidence="8" id="KW-0067">ATP-binding</keyword>
<dbReference type="AlphaFoldDB" id="A0A9D9N971"/>
<reference evidence="14" key="2">
    <citation type="journal article" date="2021" name="PeerJ">
        <title>Extensive microbial diversity within the chicken gut microbiome revealed by metagenomics and culture.</title>
        <authorList>
            <person name="Gilroy R."/>
            <person name="Ravi A."/>
            <person name="Getino M."/>
            <person name="Pursley I."/>
            <person name="Horton D.L."/>
            <person name="Alikhan N.F."/>
            <person name="Baker D."/>
            <person name="Gharbi K."/>
            <person name="Hall N."/>
            <person name="Watson M."/>
            <person name="Adriaenssens E.M."/>
            <person name="Foster-Nyarko E."/>
            <person name="Jarju S."/>
            <person name="Secka A."/>
            <person name="Antonio M."/>
            <person name="Oren A."/>
            <person name="Chaudhuri R.R."/>
            <person name="La Ragione R."/>
            <person name="Hildebrand F."/>
            <person name="Pallen M.J."/>
        </authorList>
    </citation>
    <scope>NUCLEOTIDE SEQUENCE</scope>
    <source>
        <strain evidence="14">10037</strain>
    </source>
</reference>
<dbReference type="GO" id="GO:0003848">
    <property type="term" value="F:2-amino-4-hydroxy-6-hydroxymethyldihydropteridine diphosphokinase activity"/>
    <property type="evidence" value="ECO:0007669"/>
    <property type="project" value="UniProtKB-EC"/>
</dbReference>
<keyword evidence="6" id="KW-0547">Nucleotide-binding</keyword>
<evidence type="ECO:0000256" key="9">
    <source>
        <dbReference type="ARBA" id="ARBA00022909"/>
    </source>
</evidence>
<evidence type="ECO:0000256" key="6">
    <source>
        <dbReference type="ARBA" id="ARBA00022741"/>
    </source>
</evidence>
<evidence type="ECO:0000256" key="3">
    <source>
        <dbReference type="ARBA" id="ARBA00013253"/>
    </source>
</evidence>
<dbReference type="Gene3D" id="3.30.70.560">
    <property type="entry name" value="7,8-Dihydro-6-hydroxymethylpterin-pyrophosphokinase HPPK"/>
    <property type="match status" value="1"/>
</dbReference>
<comment type="function">
    <text evidence="10">Catalyzes the transfer of pyrophosphate from adenosine triphosphate (ATP) to 6-hydroxymethyl-7,8-dihydropterin, an enzymatic step in folate biosynthesis pathway.</text>
</comment>
<dbReference type="CDD" id="cd00483">
    <property type="entry name" value="HPPK"/>
    <property type="match status" value="1"/>
</dbReference>
<name>A0A9D9N971_9BACT</name>
<dbReference type="InterPro" id="IPR000550">
    <property type="entry name" value="Hppk"/>
</dbReference>
<comment type="pathway">
    <text evidence="1">Cofactor biosynthesis; tetrahydrofolate biosynthesis; 2-amino-4-hydroxy-6-hydroxymethyl-7,8-dihydropteridine diphosphate from 7,8-dihydroneopterin triphosphate: step 4/4.</text>
</comment>
<gene>
    <name evidence="14" type="primary">folK</name>
    <name evidence="14" type="ORF">IAB93_02200</name>
</gene>
<dbReference type="GO" id="GO:0005524">
    <property type="term" value="F:ATP binding"/>
    <property type="evidence" value="ECO:0007669"/>
    <property type="project" value="UniProtKB-KW"/>
</dbReference>
<reference evidence="14" key="1">
    <citation type="submission" date="2020-10" db="EMBL/GenBank/DDBJ databases">
        <authorList>
            <person name="Gilroy R."/>
        </authorList>
    </citation>
    <scope>NUCLEOTIDE SEQUENCE</scope>
    <source>
        <strain evidence="14">10037</strain>
    </source>
</reference>
<evidence type="ECO:0000256" key="1">
    <source>
        <dbReference type="ARBA" id="ARBA00005051"/>
    </source>
</evidence>
<keyword evidence="5 14" id="KW-0808">Transferase</keyword>
<sequence>MLFDDNRNPVVFSLGSDMGDRKGNLERACKMLEQEIYYSALFEQQLARYVPFDMGIHVDRPPVLKSGIYEYPAWPAGSGLPDFLNMALVLLSDKAPEDLLVIAKDIEQKLGRDMEPPVYDGEGNRIYRPRPIDIDIVFYGGLVYHGDNLDIPHPLCRQRRFVLEPIAEIVPEYIDPVSGKTVKELLEEIL</sequence>
<dbReference type="Pfam" id="PF01288">
    <property type="entry name" value="HPPK"/>
    <property type="match status" value="1"/>
</dbReference>
<dbReference type="GO" id="GO:0016301">
    <property type="term" value="F:kinase activity"/>
    <property type="evidence" value="ECO:0007669"/>
    <property type="project" value="UniProtKB-KW"/>
</dbReference>
<evidence type="ECO:0000259" key="13">
    <source>
        <dbReference type="Pfam" id="PF01288"/>
    </source>
</evidence>
<dbReference type="NCBIfam" id="TIGR01498">
    <property type="entry name" value="folK"/>
    <property type="match status" value="1"/>
</dbReference>
<evidence type="ECO:0000313" key="14">
    <source>
        <dbReference type="EMBL" id="MBO8464794.1"/>
    </source>
</evidence>
<evidence type="ECO:0000313" key="15">
    <source>
        <dbReference type="Proteomes" id="UP000823597"/>
    </source>
</evidence>
<evidence type="ECO:0000256" key="8">
    <source>
        <dbReference type="ARBA" id="ARBA00022840"/>
    </source>
</evidence>
<dbReference type="Proteomes" id="UP000823597">
    <property type="component" value="Unassembled WGS sequence"/>
</dbReference>
<protein>
    <recommendedName>
        <fullName evidence="4">2-amino-4-hydroxy-6-hydroxymethyldihydropteridine pyrophosphokinase</fullName>
        <ecNumber evidence="3">2.7.6.3</ecNumber>
    </recommendedName>
    <alternativeName>
        <fullName evidence="11">6-hydroxymethyl-7,8-dihydropterin pyrophosphokinase</fullName>
    </alternativeName>
    <alternativeName>
        <fullName evidence="12">7,8-dihydro-6-hydroxymethylpterin-pyrophosphokinase</fullName>
    </alternativeName>
</protein>
<evidence type="ECO:0000256" key="7">
    <source>
        <dbReference type="ARBA" id="ARBA00022777"/>
    </source>
</evidence>
<proteinExistence type="inferred from homology"/>
<comment type="caution">
    <text evidence="14">The sequence shown here is derived from an EMBL/GenBank/DDBJ whole genome shotgun (WGS) entry which is preliminary data.</text>
</comment>
<organism evidence="14 15">
    <name type="scientific">Candidatus Merdivivens pullistercoris</name>
    <dbReference type="NCBI Taxonomy" id="2840873"/>
    <lineage>
        <taxon>Bacteria</taxon>
        <taxon>Pseudomonadati</taxon>
        <taxon>Bacteroidota</taxon>
        <taxon>Bacteroidia</taxon>
        <taxon>Bacteroidales</taxon>
        <taxon>Muribaculaceae</taxon>
        <taxon>Muribaculaceae incertae sedis</taxon>
        <taxon>Candidatus Merdivivens</taxon>
    </lineage>
</organism>
<dbReference type="EC" id="2.7.6.3" evidence="3"/>
<accession>A0A9D9N971</accession>
<evidence type="ECO:0000256" key="12">
    <source>
        <dbReference type="ARBA" id="ARBA00033413"/>
    </source>
</evidence>
<keyword evidence="9" id="KW-0289">Folate biosynthesis</keyword>
<evidence type="ECO:0000256" key="4">
    <source>
        <dbReference type="ARBA" id="ARBA00016218"/>
    </source>
</evidence>
<dbReference type="PANTHER" id="PTHR43071:SF1">
    <property type="entry name" value="2-AMINO-4-HYDROXY-6-HYDROXYMETHYLDIHYDROPTERIDINE PYROPHOSPHOKINASE"/>
    <property type="match status" value="1"/>
</dbReference>
<feature type="domain" description="7,8-dihydro-6-hydroxymethylpterin-pyrophosphokinase" evidence="13">
    <location>
        <begin position="12"/>
        <end position="171"/>
    </location>
</feature>
<evidence type="ECO:0000256" key="10">
    <source>
        <dbReference type="ARBA" id="ARBA00029409"/>
    </source>
</evidence>
<dbReference type="EMBL" id="JADIME010000025">
    <property type="protein sequence ID" value="MBO8464794.1"/>
    <property type="molecule type" value="Genomic_DNA"/>
</dbReference>
<keyword evidence="7" id="KW-0418">Kinase</keyword>
<dbReference type="InterPro" id="IPR035907">
    <property type="entry name" value="Hppk_sf"/>
</dbReference>
<dbReference type="PANTHER" id="PTHR43071">
    <property type="entry name" value="2-AMINO-4-HYDROXY-6-HYDROXYMETHYLDIHYDROPTERIDINE PYROPHOSPHOKINASE"/>
    <property type="match status" value="1"/>
</dbReference>
<dbReference type="GO" id="GO:0046656">
    <property type="term" value="P:folic acid biosynthetic process"/>
    <property type="evidence" value="ECO:0007669"/>
    <property type="project" value="UniProtKB-KW"/>
</dbReference>
<evidence type="ECO:0000256" key="11">
    <source>
        <dbReference type="ARBA" id="ARBA00029766"/>
    </source>
</evidence>